<dbReference type="PANTHER" id="PTHR46558:SF4">
    <property type="entry name" value="DNA-BIDING PHAGE PROTEIN"/>
    <property type="match status" value="1"/>
</dbReference>
<protein>
    <submittedName>
        <fullName evidence="4">Helix-turn-helix domain-containing protein</fullName>
    </submittedName>
</protein>
<dbReference type="CDD" id="cd00093">
    <property type="entry name" value="HTH_XRE"/>
    <property type="match status" value="2"/>
</dbReference>
<dbReference type="InterPro" id="IPR010982">
    <property type="entry name" value="Lambda_DNA-bd_dom_sf"/>
</dbReference>
<gene>
    <name evidence="4" type="ORF">NBG84_08470</name>
</gene>
<keyword evidence="1" id="KW-0238">DNA-binding</keyword>
<dbReference type="PANTHER" id="PTHR46558">
    <property type="entry name" value="TRACRIPTIONAL REGULATORY PROTEIN-RELATED-RELATED"/>
    <property type="match status" value="1"/>
</dbReference>
<dbReference type="Pfam" id="PF01381">
    <property type="entry name" value="HTH_3"/>
    <property type="match status" value="1"/>
</dbReference>
<name>A0ABT0UM40_9ACTN</name>
<reference evidence="4" key="1">
    <citation type="submission" date="2022-06" db="EMBL/GenBank/DDBJ databases">
        <title>Genome public.</title>
        <authorList>
            <person name="Sun Q."/>
        </authorList>
    </citation>
    <scope>NUCLEOTIDE SEQUENCE</scope>
    <source>
        <strain evidence="4">CWNU-1</strain>
    </source>
</reference>
<dbReference type="RefSeq" id="WP_250918670.1">
    <property type="nucleotide sequence ID" value="NZ_JAMQAW010000007.1"/>
</dbReference>
<evidence type="ECO:0000256" key="2">
    <source>
        <dbReference type="SAM" id="MobiDB-lite"/>
    </source>
</evidence>
<evidence type="ECO:0000313" key="5">
    <source>
        <dbReference type="Proteomes" id="UP001431429"/>
    </source>
</evidence>
<feature type="region of interest" description="Disordered" evidence="2">
    <location>
        <begin position="331"/>
        <end position="351"/>
    </location>
</feature>
<keyword evidence="5" id="KW-1185">Reference proteome</keyword>
<dbReference type="Proteomes" id="UP001431429">
    <property type="component" value="Unassembled WGS sequence"/>
</dbReference>
<feature type="domain" description="HTH cro/C1-type" evidence="3">
    <location>
        <begin position="68"/>
        <end position="98"/>
    </location>
</feature>
<evidence type="ECO:0000313" key="4">
    <source>
        <dbReference type="EMBL" id="MCM2388331.1"/>
    </source>
</evidence>
<dbReference type="Pfam" id="PF13560">
    <property type="entry name" value="HTH_31"/>
    <property type="match status" value="1"/>
</dbReference>
<proteinExistence type="predicted"/>
<organism evidence="4 5">
    <name type="scientific">Streptomyces albipurpureus</name>
    <dbReference type="NCBI Taxonomy" id="2897419"/>
    <lineage>
        <taxon>Bacteria</taxon>
        <taxon>Bacillati</taxon>
        <taxon>Actinomycetota</taxon>
        <taxon>Actinomycetes</taxon>
        <taxon>Kitasatosporales</taxon>
        <taxon>Streptomycetaceae</taxon>
        <taxon>Streptomyces</taxon>
    </lineage>
</organism>
<dbReference type="SMART" id="SM00530">
    <property type="entry name" value="HTH_XRE"/>
    <property type="match status" value="2"/>
</dbReference>
<feature type="domain" description="HTH cro/C1-type" evidence="3">
    <location>
        <begin position="13"/>
        <end position="58"/>
    </location>
</feature>
<dbReference type="Gene3D" id="1.10.260.40">
    <property type="entry name" value="lambda repressor-like DNA-binding domains"/>
    <property type="match status" value="2"/>
</dbReference>
<accession>A0ABT0UM40</accession>
<sequence>MLRTSREVEGRLLSAADLARLLGTSKARVLAYESGTSVPEPGRILMMAQLFGVPPRELHQPTRGQNQLSDLRSYAGFTAAELARHVGISRTTYRNIENQALLPARDDGTLPLRLAEALGIPLAMVHRALDNHPMAARRRKSIARHLDGIFRRAHLRFRPAVVDPDDPALLEITKLLRRPAGVVCRLVNHELGIYRSLLQRRDVFGVNAAYAQNKRSSDEAARAAAHLENTIEFRHSAAAGRLVRFLAEAMTAQQWRTMVTLLTHNSVWVPFDEEAHVIWGGLTARDFVFMERSTPEAVKMSLTRIGWQSCRDQAAQYACLYPRIGGARIALNRPPTGTHPASRNQVPGDGR</sequence>
<dbReference type="EMBL" id="JAMQAW010000007">
    <property type="protein sequence ID" value="MCM2388331.1"/>
    <property type="molecule type" value="Genomic_DNA"/>
</dbReference>
<dbReference type="PROSITE" id="PS50943">
    <property type="entry name" value="HTH_CROC1"/>
    <property type="match status" value="2"/>
</dbReference>
<evidence type="ECO:0000259" key="3">
    <source>
        <dbReference type="PROSITE" id="PS50943"/>
    </source>
</evidence>
<dbReference type="InterPro" id="IPR001387">
    <property type="entry name" value="Cro/C1-type_HTH"/>
</dbReference>
<dbReference type="SUPFAM" id="SSF47413">
    <property type="entry name" value="lambda repressor-like DNA-binding domains"/>
    <property type="match status" value="2"/>
</dbReference>
<evidence type="ECO:0000256" key="1">
    <source>
        <dbReference type="ARBA" id="ARBA00023125"/>
    </source>
</evidence>
<comment type="caution">
    <text evidence="4">The sequence shown here is derived from an EMBL/GenBank/DDBJ whole genome shotgun (WGS) entry which is preliminary data.</text>
</comment>